<comment type="caution">
    <text evidence="4">The sequence shown here is derived from an EMBL/GenBank/DDBJ whole genome shotgun (WGS) entry which is preliminary data.</text>
</comment>
<evidence type="ECO:0000313" key="5">
    <source>
        <dbReference type="Proteomes" id="UP000032068"/>
    </source>
</evidence>
<dbReference type="OrthoDB" id="9768851at2"/>
<evidence type="ECO:0000313" key="4">
    <source>
        <dbReference type="EMBL" id="KIP98816.1"/>
    </source>
</evidence>
<protein>
    <submittedName>
        <fullName evidence="4">L-fucose dehydrogenase</fullName>
    </submittedName>
</protein>
<dbReference type="PANTHER" id="PTHR42686:SF1">
    <property type="entry name" value="GH17980P-RELATED"/>
    <property type="match status" value="1"/>
</dbReference>
<dbReference type="Pfam" id="PF00248">
    <property type="entry name" value="Aldo_ket_red"/>
    <property type="match status" value="1"/>
</dbReference>
<dbReference type="InterPro" id="IPR006311">
    <property type="entry name" value="TAT_signal"/>
</dbReference>
<dbReference type="NCBIfam" id="TIGR01409">
    <property type="entry name" value="TAT_signal_seq"/>
    <property type="match status" value="1"/>
</dbReference>
<dbReference type="PROSITE" id="PS51318">
    <property type="entry name" value="TAT"/>
    <property type="match status" value="1"/>
</dbReference>
<organism evidence="4 5">
    <name type="scientific">Pseudomonas fulva</name>
    <dbReference type="NCBI Taxonomy" id="47880"/>
    <lineage>
        <taxon>Bacteria</taxon>
        <taxon>Pseudomonadati</taxon>
        <taxon>Pseudomonadota</taxon>
        <taxon>Gammaproteobacteria</taxon>
        <taxon>Pseudomonadales</taxon>
        <taxon>Pseudomonadaceae</taxon>
        <taxon>Pseudomonas</taxon>
    </lineage>
</organism>
<feature type="domain" description="NADP-dependent oxidoreductase" evidence="3">
    <location>
        <begin position="74"/>
        <end position="382"/>
    </location>
</feature>
<feature type="chain" id="PRO_5002214140" evidence="2">
    <location>
        <begin position="29"/>
        <end position="394"/>
    </location>
</feature>
<evidence type="ECO:0000256" key="1">
    <source>
        <dbReference type="ARBA" id="ARBA00022729"/>
    </source>
</evidence>
<dbReference type="InterPro" id="IPR019546">
    <property type="entry name" value="TAT_signal_bac_arc"/>
</dbReference>
<dbReference type="InterPro" id="IPR023210">
    <property type="entry name" value="NADP_OxRdtase_dom"/>
</dbReference>
<dbReference type="Proteomes" id="UP000032068">
    <property type="component" value="Unassembled WGS sequence"/>
</dbReference>
<dbReference type="SUPFAM" id="SSF51430">
    <property type="entry name" value="NAD(P)-linked oxidoreductase"/>
    <property type="match status" value="1"/>
</dbReference>
<accession>A0A0D0JTJ5</accession>
<dbReference type="PANTHER" id="PTHR42686">
    <property type="entry name" value="GH17980P-RELATED"/>
    <property type="match status" value="1"/>
</dbReference>
<evidence type="ECO:0000259" key="3">
    <source>
        <dbReference type="Pfam" id="PF00248"/>
    </source>
</evidence>
<dbReference type="CDD" id="cd19152">
    <property type="entry name" value="AKR_AKR15A"/>
    <property type="match status" value="1"/>
</dbReference>
<dbReference type="GO" id="GO:0005829">
    <property type="term" value="C:cytosol"/>
    <property type="evidence" value="ECO:0007669"/>
    <property type="project" value="TreeGrafter"/>
</dbReference>
<dbReference type="InterPro" id="IPR020471">
    <property type="entry name" value="AKR"/>
</dbReference>
<dbReference type="InterPro" id="IPR036812">
    <property type="entry name" value="NAD(P)_OxRdtase_dom_sf"/>
</dbReference>
<feature type="signal peptide" evidence="2">
    <location>
        <begin position="1"/>
        <end position="28"/>
    </location>
</feature>
<proteinExistence type="predicted"/>
<dbReference type="Gene3D" id="3.20.20.100">
    <property type="entry name" value="NADP-dependent oxidoreductase domain"/>
    <property type="match status" value="1"/>
</dbReference>
<dbReference type="AlphaFoldDB" id="A0A0D0JTJ5"/>
<sequence>MDRRDFLTYSAAGAVAAALLPASSVASSAVPATVPTSLTERGSVMRTQGQLVRADLPVNSPSHTMRYMTSQRFGMGGTQIGNIFAPISDEQADAVLQAAWGAGVRLYDTSPFYGFGLSEYRLGRFLRGKSPDDYVVSTKVGRVLTAAGGQRADHAIWKSPAPFNYRYDYTAAGTRRSVEDSLQRLGLPRIDIVFIHDVSPDNTELEGGWEAAYRIARTGAMVELEKMRDEGLIKAWGFGVNTPNAVVQAMTSDDPTPDIVLLACQYSLLDHGDALRNTFPALQSKGTSVMVGTPLNDGFLGGRSRYNFSQDLPAGAVEKRARIMAVASRHGIDIHTAALQFAAAHPQVSAIIPGARSPGQIVSNVQAMKVGIPAAFWDELKSQSLIDAQAPVTS</sequence>
<gene>
    <name evidence="4" type="ORF">RU08_14550</name>
</gene>
<dbReference type="EMBL" id="JXQW01000038">
    <property type="protein sequence ID" value="KIP98816.1"/>
    <property type="molecule type" value="Genomic_DNA"/>
</dbReference>
<dbReference type="GO" id="GO:0016491">
    <property type="term" value="F:oxidoreductase activity"/>
    <property type="evidence" value="ECO:0007669"/>
    <property type="project" value="InterPro"/>
</dbReference>
<reference evidence="4 5" key="1">
    <citation type="submission" date="2014-12" db="EMBL/GenBank/DDBJ databases">
        <title>16Stimator: statistical estimation of ribosomal gene copy numbers from draft genome assemblies.</title>
        <authorList>
            <person name="Perisin M.A."/>
            <person name="Vetter M."/>
            <person name="Gilbert J.A."/>
            <person name="Bergelson J."/>
        </authorList>
    </citation>
    <scope>NUCLEOTIDE SEQUENCE [LARGE SCALE GENOMIC DNA]</scope>
    <source>
        <strain evidence="4 5">MEJ086</strain>
    </source>
</reference>
<evidence type="ECO:0000256" key="2">
    <source>
        <dbReference type="SAM" id="SignalP"/>
    </source>
</evidence>
<dbReference type="RefSeq" id="WP_042554561.1">
    <property type="nucleotide sequence ID" value="NZ_JXQW01000038.1"/>
</dbReference>
<name>A0A0D0JTJ5_9PSED</name>
<keyword evidence="1 2" id="KW-0732">Signal</keyword>